<evidence type="ECO:0000256" key="1">
    <source>
        <dbReference type="ARBA" id="ARBA00023015"/>
    </source>
</evidence>
<evidence type="ECO:0000256" key="2">
    <source>
        <dbReference type="ARBA" id="ARBA00023125"/>
    </source>
</evidence>
<dbReference type="Proteomes" id="UP000199233">
    <property type="component" value="Unassembled WGS sequence"/>
</dbReference>
<dbReference type="PANTHER" id="PTHR47894:SF1">
    <property type="entry name" value="HTH-TYPE TRANSCRIPTIONAL REGULATOR VQSM"/>
    <property type="match status" value="1"/>
</dbReference>
<dbReference type="RefSeq" id="WP_093284696.1">
    <property type="nucleotide sequence ID" value="NZ_FOFS01000006.1"/>
</dbReference>
<dbReference type="AlphaFoldDB" id="A0A1H9FN17"/>
<dbReference type="InterPro" id="IPR032687">
    <property type="entry name" value="AraC-type_N"/>
</dbReference>
<reference evidence="5 6" key="1">
    <citation type="submission" date="2016-10" db="EMBL/GenBank/DDBJ databases">
        <authorList>
            <person name="de Groot N.N."/>
        </authorList>
    </citation>
    <scope>NUCLEOTIDE SEQUENCE [LARGE SCALE GENOMIC DNA]</scope>
    <source>
        <strain evidence="5 6">DSM 25927</strain>
    </source>
</reference>
<dbReference type="STRING" id="489703.SAMN04488038_10638"/>
<keyword evidence="6" id="KW-1185">Reference proteome</keyword>
<keyword evidence="1" id="KW-0805">Transcription regulation</keyword>
<proteinExistence type="predicted"/>
<protein>
    <submittedName>
        <fullName evidence="5">AraC-type DNA-binding protein</fullName>
    </submittedName>
</protein>
<feature type="domain" description="HTH araC/xylS-type" evidence="4">
    <location>
        <begin position="231"/>
        <end position="329"/>
    </location>
</feature>
<dbReference type="GO" id="GO:0003700">
    <property type="term" value="F:DNA-binding transcription factor activity"/>
    <property type="evidence" value="ECO:0007669"/>
    <property type="project" value="InterPro"/>
</dbReference>
<dbReference type="EMBL" id="FOFS01000006">
    <property type="protein sequence ID" value="SEQ39265.1"/>
    <property type="molecule type" value="Genomic_DNA"/>
</dbReference>
<evidence type="ECO:0000313" key="5">
    <source>
        <dbReference type="EMBL" id="SEQ39265.1"/>
    </source>
</evidence>
<dbReference type="SMART" id="SM00342">
    <property type="entry name" value="HTH_ARAC"/>
    <property type="match status" value="1"/>
</dbReference>
<dbReference type="SUPFAM" id="SSF46689">
    <property type="entry name" value="Homeodomain-like"/>
    <property type="match status" value="1"/>
</dbReference>
<dbReference type="PANTHER" id="PTHR47894">
    <property type="entry name" value="HTH-TYPE TRANSCRIPTIONAL REGULATOR GADX"/>
    <property type="match status" value="1"/>
</dbReference>
<dbReference type="InterPro" id="IPR018060">
    <property type="entry name" value="HTH_AraC"/>
</dbReference>
<evidence type="ECO:0000259" key="4">
    <source>
        <dbReference type="PROSITE" id="PS01124"/>
    </source>
</evidence>
<evidence type="ECO:0000256" key="3">
    <source>
        <dbReference type="ARBA" id="ARBA00023163"/>
    </source>
</evidence>
<organism evidence="5 6">
    <name type="scientific">Solimonas aquatica</name>
    <dbReference type="NCBI Taxonomy" id="489703"/>
    <lineage>
        <taxon>Bacteria</taxon>
        <taxon>Pseudomonadati</taxon>
        <taxon>Pseudomonadota</taxon>
        <taxon>Gammaproteobacteria</taxon>
        <taxon>Nevskiales</taxon>
        <taxon>Nevskiaceae</taxon>
        <taxon>Solimonas</taxon>
    </lineage>
</organism>
<keyword evidence="2 5" id="KW-0238">DNA-binding</keyword>
<dbReference type="PROSITE" id="PS01124">
    <property type="entry name" value="HTH_ARAC_FAMILY_2"/>
    <property type="match status" value="1"/>
</dbReference>
<evidence type="ECO:0000313" key="6">
    <source>
        <dbReference type="Proteomes" id="UP000199233"/>
    </source>
</evidence>
<name>A0A1H9FN17_9GAMM</name>
<dbReference type="GO" id="GO:0000976">
    <property type="term" value="F:transcription cis-regulatory region binding"/>
    <property type="evidence" value="ECO:0007669"/>
    <property type="project" value="TreeGrafter"/>
</dbReference>
<sequence length="341" mass="39166">MRDSGYFLEIIHQGMVKAGLDVNAIYERLGYNAEDLPLREMRTPHELQAYFWETVEAVTGDAEIGLHLCPHLPVFHGEVLEYLIFSSATLGEGLERALKYLRLLSDALNVRILRDEQGARALVKGTAADAPQLRHTEIVVVYELVQFLKSVTENQFKPLRIALRCSQRASATSYEMIFGCPVSFGAAESEIWCEPAILDYRSPRWDPDLLKLHEDLAERRLSKLRRHDLIERIQKIFAQRLELDQLTLEDVAAELGVPTRRLRFELSRAGTSFSELLADFRFALAKRLLAGTDEAIENIVYLTGFSEPSTFYRAFKRWSSMTPVQYRELRRSRRRAPRPHG</sequence>
<keyword evidence="3" id="KW-0804">Transcription</keyword>
<dbReference type="Pfam" id="PF12625">
    <property type="entry name" value="Arabinose_bd"/>
    <property type="match status" value="1"/>
</dbReference>
<dbReference type="InterPro" id="IPR009057">
    <property type="entry name" value="Homeodomain-like_sf"/>
</dbReference>
<gene>
    <name evidence="5" type="ORF">SAMN04488038_10638</name>
</gene>
<dbReference type="OrthoDB" id="5582699at2"/>
<dbReference type="GO" id="GO:0005829">
    <property type="term" value="C:cytosol"/>
    <property type="evidence" value="ECO:0007669"/>
    <property type="project" value="TreeGrafter"/>
</dbReference>
<dbReference type="Gene3D" id="1.10.10.60">
    <property type="entry name" value="Homeodomain-like"/>
    <property type="match status" value="1"/>
</dbReference>
<dbReference type="Pfam" id="PF12833">
    <property type="entry name" value="HTH_18"/>
    <property type="match status" value="1"/>
</dbReference>
<accession>A0A1H9FN17</accession>